<organism evidence="7">
    <name type="scientific">marine sediment metagenome</name>
    <dbReference type="NCBI Taxonomy" id="412755"/>
    <lineage>
        <taxon>unclassified sequences</taxon>
        <taxon>metagenomes</taxon>
        <taxon>ecological metagenomes</taxon>
    </lineage>
</organism>
<dbReference type="InterPro" id="IPR029063">
    <property type="entry name" value="SAM-dependent_MTases_sf"/>
</dbReference>
<dbReference type="Gene3D" id="3.30.300.110">
    <property type="entry name" value="Met-10+ protein-like domains"/>
    <property type="match status" value="1"/>
</dbReference>
<keyword evidence="5" id="KW-0819">tRNA processing</keyword>
<evidence type="ECO:0000313" key="7">
    <source>
        <dbReference type="EMBL" id="GAG53974.1"/>
    </source>
</evidence>
<evidence type="ECO:0000256" key="3">
    <source>
        <dbReference type="ARBA" id="ARBA00022679"/>
    </source>
</evidence>
<keyword evidence="3" id="KW-0808">Transferase</keyword>
<dbReference type="EMBL" id="BART01005776">
    <property type="protein sequence ID" value="GAG53974.1"/>
    <property type="molecule type" value="Genomic_DNA"/>
</dbReference>
<dbReference type="Gene3D" id="3.40.50.150">
    <property type="entry name" value="Vaccinia Virus protein VP39"/>
    <property type="match status" value="1"/>
</dbReference>
<accession>X0YDN3</accession>
<keyword evidence="2" id="KW-0489">Methyltransferase</keyword>
<feature type="domain" description="SAM-dependent methyltransferase TRM5/TYW2-type" evidence="6">
    <location>
        <begin position="1"/>
        <end position="246"/>
    </location>
</feature>
<dbReference type="CDD" id="cd02440">
    <property type="entry name" value="AdoMet_MTases"/>
    <property type="match status" value="1"/>
</dbReference>
<proteinExistence type="predicted"/>
<evidence type="ECO:0000256" key="2">
    <source>
        <dbReference type="ARBA" id="ARBA00022603"/>
    </source>
</evidence>
<dbReference type="InterPro" id="IPR030382">
    <property type="entry name" value="MeTrfase_TRM5/TYW2"/>
</dbReference>
<dbReference type="GO" id="GO:0005737">
    <property type="term" value="C:cytoplasm"/>
    <property type="evidence" value="ECO:0007669"/>
    <property type="project" value="TreeGrafter"/>
</dbReference>
<dbReference type="SUPFAM" id="SSF53335">
    <property type="entry name" value="S-adenosyl-L-methionine-dependent methyltransferases"/>
    <property type="match status" value="1"/>
</dbReference>
<gene>
    <name evidence="7" type="ORF">S01H4_13090</name>
</gene>
<dbReference type="PANTHER" id="PTHR23245:SF36">
    <property type="entry name" value="TRNA (GUANINE(37)-N1)-METHYLTRANSFERASE"/>
    <property type="match status" value="1"/>
</dbReference>
<name>X0YDN3_9ZZZZ</name>
<protein>
    <recommendedName>
        <fullName evidence="6">SAM-dependent methyltransferase TRM5/TYW2-type domain-containing protein</fullName>
    </recommendedName>
</protein>
<feature type="non-terminal residue" evidence="7">
    <location>
        <position position="1"/>
    </location>
</feature>
<evidence type="ECO:0000256" key="1">
    <source>
        <dbReference type="ARBA" id="ARBA00022490"/>
    </source>
</evidence>
<evidence type="ECO:0000256" key="5">
    <source>
        <dbReference type="ARBA" id="ARBA00022694"/>
    </source>
</evidence>
<reference evidence="7" key="1">
    <citation type="journal article" date="2014" name="Front. Microbiol.">
        <title>High frequency of phylogenetically diverse reductive dehalogenase-homologous genes in deep subseafloor sedimentary metagenomes.</title>
        <authorList>
            <person name="Kawai M."/>
            <person name="Futagami T."/>
            <person name="Toyoda A."/>
            <person name="Takaki Y."/>
            <person name="Nishi S."/>
            <person name="Hori S."/>
            <person name="Arai W."/>
            <person name="Tsubouchi T."/>
            <person name="Morono Y."/>
            <person name="Uchiyama I."/>
            <person name="Ito T."/>
            <person name="Fujiyama A."/>
            <person name="Inagaki F."/>
            <person name="Takami H."/>
        </authorList>
    </citation>
    <scope>NUCLEOTIDE SEQUENCE</scope>
    <source>
        <strain evidence="7">Expedition CK06-06</strain>
    </source>
</reference>
<dbReference type="Pfam" id="PF02475">
    <property type="entry name" value="TRM5-TYW2_MTfase"/>
    <property type="match status" value="1"/>
</dbReference>
<keyword evidence="4" id="KW-0949">S-adenosyl-L-methionine</keyword>
<dbReference type="GO" id="GO:0008175">
    <property type="term" value="F:tRNA methyltransferase activity"/>
    <property type="evidence" value="ECO:0007669"/>
    <property type="project" value="TreeGrafter"/>
</dbReference>
<comment type="caution">
    <text evidence="7">The sequence shown here is derived from an EMBL/GenBank/DDBJ whole genome shotgun (WGS) entry which is preliminary data.</text>
</comment>
<dbReference type="PANTHER" id="PTHR23245">
    <property type="entry name" value="TRNA METHYLTRANSFERASE"/>
    <property type="match status" value="1"/>
</dbReference>
<dbReference type="InterPro" id="IPR056743">
    <property type="entry name" value="TRM5-TYW2-like_MTfase"/>
</dbReference>
<keyword evidence="1" id="KW-0963">Cytoplasm</keyword>
<dbReference type="AlphaFoldDB" id="X0YDN3"/>
<dbReference type="GO" id="GO:0002939">
    <property type="term" value="P:tRNA N1-guanine methylation"/>
    <property type="evidence" value="ECO:0007669"/>
    <property type="project" value="TreeGrafter"/>
</dbReference>
<dbReference type="PROSITE" id="PS51684">
    <property type="entry name" value="SAM_MT_TRM5_TYW2"/>
    <property type="match status" value="1"/>
</dbReference>
<sequence length="249" mass="28595">EYKNLISRAVISVNKNIQSVFEKKSEIKGAYRLREFLYLNGKNNSETTHKENNSVFKLDIKFTFYSPRLVFERRRISNNNIQQNEVIVDMFAGVGPFSIQIAKLNSVKIHAFDVNPYAYKYLQVNIGLNKLKGKIIPYNIDIKDLLNPSNQIGQKLCGKADRVIMNLPEQSINFINVACFLMKKSGGILHFYQTSEKPNPIEKTIEELKKKLNDFNWVIVRTINSKIVKSFSPKSELVVIDLNLKSSTS</sequence>
<evidence type="ECO:0000259" key="6">
    <source>
        <dbReference type="PROSITE" id="PS51684"/>
    </source>
</evidence>
<evidence type="ECO:0000256" key="4">
    <source>
        <dbReference type="ARBA" id="ARBA00022691"/>
    </source>
</evidence>